<dbReference type="AlphaFoldDB" id="A0AAP9KCL8"/>
<dbReference type="EMBL" id="CP033138">
    <property type="protein sequence ID" value="AYO17488.1"/>
    <property type="molecule type" value="Genomic_DNA"/>
</dbReference>
<feature type="transmembrane region" description="Helical" evidence="1">
    <location>
        <begin position="229"/>
        <end position="249"/>
    </location>
</feature>
<evidence type="ECO:0000256" key="1">
    <source>
        <dbReference type="SAM" id="Phobius"/>
    </source>
</evidence>
<keyword evidence="4" id="KW-1185">Reference proteome</keyword>
<dbReference type="EMBL" id="CP045860">
    <property type="protein sequence ID" value="QGH49630.1"/>
    <property type="molecule type" value="Genomic_DNA"/>
</dbReference>
<evidence type="ECO:0000313" key="5">
    <source>
        <dbReference type="Proteomes" id="UP000390336"/>
    </source>
</evidence>
<name>A0AAP9KCL8_9VIBR</name>
<dbReference type="RefSeq" id="WP_054824503.1">
    <property type="nucleotide sequence ID" value="NZ_CP033138.1"/>
</dbReference>
<feature type="transmembrane region" description="Helical" evidence="1">
    <location>
        <begin position="90"/>
        <end position="107"/>
    </location>
</feature>
<organism evidence="3 5">
    <name type="scientific">Vibrio owensii</name>
    <dbReference type="NCBI Taxonomy" id="696485"/>
    <lineage>
        <taxon>Bacteria</taxon>
        <taxon>Pseudomonadati</taxon>
        <taxon>Pseudomonadota</taxon>
        <taxon>Gammaproteobacteria</taxon>
        <taxon>Vibrionales</taxon>
        <taxon>Vibrionaceae</taxon>
        <taxon>Vibrio</taxon>
    </lineage>
</organism>
<feature type="transmembrane region" description="Helical" evidence="1">
    <location>
        <begin position="185"/>
        <end position="209"/>
    </location>
</feature>
<feature type="transmembrane region" description="Helical" evidence="1">
    <location>
        <begin position="61"/>
        <end position="78"/>
    </location>
</feature>
<reference evidence="3" key="3">
    <citation type="submission" date="2019-11" db="EMBL/GenBank/DDBJ databases">
        <title>Complete genome sequence of Vibrio owensii SH-14 isolated from shrimp with acute hepatopancreatic necrosis diease.</title>
        <authorList>
            <person name="Liang X."/>
            <person name="Wang Y."/>
        </authorList>
    </citation>
    <scope>NUCLEOTIDE SEQUENCE</scope>
    <source>
        <strain evidence="3">SH14</strain>
    </source>
</reference>
<sequence>MKAYKLPLILVCVLPFILDLVYGYFLSINIDLPISSSYRTLVLVVSLGIILSYPDRLTSQFVLISIAIFLFSIVFWDISNLGEFSREIKIYSKWIYTLALISFYMRMAMENPYYCFKLFSLSAFFISSMIIMSYFTELGISTYGEYSFGVKSYFDAINDTGLALLLLLQLQFYKLFRENNILDVFVLLLVSSALVMLGSRAGIIGLIGIYLSNLLYFVVFSEYSKMIKLIFGCTFLLCLVQFVSEYFEYISDYQYMIEKFLDMSNLSPRYLLITSAKIEIGSFSLASHLIGNGSVDFSRAVDLNYLSKDNSLYGKFVEQDFFDMYGSYGLLQTLLMYSVPVIVMIRCAYLFIKFRYKYIHFNFLVLIFLYLLNSILAGHALSSTIVAPIVSFIYSLIIYEWLYAKSK</sequence>
<feature type="transmembrane region" description="Helical" evidence="1">
    <location>
        <begin position="7"/>
        <end position="25"/>
    </location>
</feature>
<feature type="transmembrane region" description="Helical" evidence="1">
    <location>
        <begin position="334"/>
        <end position="352"/>
    </location>
</feature>
<evidence type="ECO:0000313" key="2">
    <source>
        <dbReference type="EMBL" id="AYO17488.1"/>
    </source>
</evidence>
<keyword evidence="1" id="KW-0812">Transmembrane</keyword>
<dbReference type="Proteomes" id="UP000272136">
    <property type="component" value="Chromosome 2"/>
</dbReference>
<evidence type="ECO:0000313" key="4">
    <source>
        <dbReference type="Proteomes" id="UP000272136"/>
    </source>
</evidence>
<reference evidence="3 5" key="1">
    <citation type="journal article" date="2015" name="Genome Announc.">
        <title>Draft Genome Sequence of Vibrio owensii Strain SH-14, Which Causes Shrimp Acute Hepatopancreatic Necrosis Disease.</title>
        <authorList>
            <person name="Liu L."/>
            <person name="Xiao J."/>
            <person name="Xia X."/>
            <person name="Pan Y."/>
            <person name="Yan S."/>
            <person name="Wang Y."/>
        </authorList>
    </citation>
    <scope>NUCLEOTIDE SEQUENCE [LARGE SCALE GENOMIC DNA]</scope>
    <source>
        <strain evidence="3 5">SH14</strain>
    </source>
</reference>
<protein>
    <submittedName>
        <fullName evidence="3">Uncharacterized protein</fullName>
    </submittedName>
</protein>
<feature type="transmembrane region" description="Helical" evidence="1">
    <location>
        <begin position="114"/>
        <end position="136"/>
    </location>
</feature>
<accession>A0AAP9KCL8</accession>
<reference evidence="2 4" key="2">
    <citation type="submission" date="2018-10" db="EMBL/GenBank/DDBJ databases">
        <title>Whole Genome of Vibrio owensii strain 170502, isolated from Acute Hepatopancreatic Necrosis Disease (AHPND) shrimp.</title>
        <authorList>
            <person name="Yan M."/>
            <person name="Wang X."/>
            <person name="Wang Y."/>
        </authorList>
    </citation>
    <scope>NUCLEOTIDE SEQUENCE [LARGE SCALE GENOMIC DNA]</scope>
    <source>
        <strain evidence="2 4">1700302</strain>
    </source>
</reference>
<feature type="transmembrane region" description="Helical" evidence="1">
    <location>
        <begin position="385"/>
        <end position="404"/>
    </location>
</feature>
<keyword evidence="1" id="KW-0472">Membrane</keyword>
<proteinExistence type="predicted"/>
<keyword evidence="1" id="KW-1133">Transmembrane helix</keyword>
<feature type="transmembrane region" description="Helical" evidence="1">
    <location>
        <begin position="37"/>
        <end position="54"/>
    </location>
</feature>
<feature type="transmembrane region" description="Helical" evidence="1">
    <location>
        <begin position="359"/>
        <end position="379"/>
    </location>
</feature>
<dbReference type="Proteomes" id="UP000390336">
    <property type="component" value="Chromosome 2"/>
</dbReference>
<evidence type="ECO:0000313" key="3">
    <source>
        <dbReference type="EMBL" id="QGH49630.1"/>
    </source>
</evidence>
<gene>
    <name evidence="3" type="ORF">APZ19_21285</name>
    <name evidence="2" type="ORF">D0812_24295</name>
</gene>